<evidence type="ECO:0008006" key="3">
    <source>
        <dbReference type="Google" id="ProtNLM"/>
    </source>
</evidence>
<dbReference type="Gene3D" id="2.60.40.2620">
    <property type="entry name" value="Fimbrillin-like"/>
    <property type="match status" value="1"/>
</dbReference>
<organism evidence="1 2">
    <name type="scientific">Bacteroides faecalis</name>
    <dbReference type="NCBI Taxonomy" id="2447885"/>
    <lineage>
        <taxon>Bacteria</taxon>
        <taxon>Pseudomonadati</taxon>
        <taxon>Bacteroidota</taxon>
        <taxon>Bacteroidia</taxon>
        <taxon>Bacteroidales</taxon>
        <taxon>Bacteroidaceae</taxon>
        <taxon>Bacteroides</taxon>
    </lineage>
</organism>
<dbReference type="CDD" id="cd13120">
    <property type="entry name" value="BF2867_like_N"/>
    <property type="match status" value="1"/>
</dbReference>
<reference evidence="1 2" key="1">
    <citation type="submission" date="2018-10" db="EMBL/GenBank/DDBJ databases">
        <title>Draft Genome Sequence of Bacteroides sp. KCTC 15687.</title>
        <authorList>
            <person name="Yu S.Y."/>
            <person name="Kim J.S."/>
            <person name="Oh B.S."/>
            <person name="Park S.H."/>
            <person name="Kang S.W."/>
            <person name="Park J.E."/>
            <person name="Choi S.H."/>
            <person name="Han K.I."/>
            <person name="Lee K.C."/>
            <person name="Eom M.K."/>
            <person name="Suh M.K."/>
            <person name="Lee D.H."/>
            <person name="Yoon H."/>
            <person name="Kim B."/>
            <person name="Yang S.J."/>
            <person name="Lee J.S."/>
            <person name="Lee J.H."/>
        </authorList>
    </citation>
    <scope>NUCLEOTIDE SEQUENCE [LARGE SCALE GENOMIC DNA]</scope>
    <source>
        <strain evidence="1 2">KCTC 15687</strain>
    </source>
</reference>
<comment type="caution">
    <text evidence="1">The sequence shown here is derived from an EMBL/GenBank/DDBJ whole genome shotgun (WGS) entry which is preliminary data.</text>
</comment>
<dbReference type="Pfam" id="PF13149">
    <property type="entry name" value="Mfa_like_1"/>
    <property type="match status" value="1"/>
</dbReference>
<sequence>MKKIFLIGLAATAMLASCSNDETVEMAQSKAIGFSNAFVNNGTRSIVDPSFTKDNLEDFAVYGFTQKGQIFKGDKVYKGGTASTGWSYDQLQYWVPGNTYTFGAIAPYSVAENVSDVTLSENATKVEMQVAFTNTDANQVDLLHAAPAQITGTEVTKTYKTPVGMTFSHQLSKVKFSFENAVGEGYNVKIKNVKIINAYTKGTLTVAAVGNSWSGQENNNLELNFGNVVADNTTVDEAAVIANATTLESYNEKLMIPMNNSATYTVTFTAELFKDKVLLGTFVHTVTIKNVEFKLGYCYDFKATLTHENIMDPENPLQPIEFQVVNVDDWNNTDVEQTLKVPTTQSGN</sequence>
<gene>
    <name evidence="1" type="ORF">KGMB02408_07620</name>
</gene>
<dbReference type="InterPro" id="IPR042278">
    <property type="entry name" value="Mfa-like_1_N"/>
</dbReference>
<accession>A0A401LQV3</accession>
<dbReference type="AlphaFoldDB" id="A0A401LQV3"/>
<dbReference type="RefSeq" id="WP_125040117.1">
    <property type="nucleotide sequence ID" value="NZ_BHWB01000002.1"/>
</dbReference>
<evidence type="ECO:0000313" key="2">
    <source>
        <dbReference type="Proteomes" id="UP000288079"/>
    </source>
</evidence>
<dbReference type="EMBL" id="BHWB01000002">
    <property type="protein sequence ID" value="GCB33817.1"/>
    <property type="molecule type" value="Genomic_DNA"/>
</dbReference>
<name>A0A401LQV3_9BACE</name>
<dbReference type="OrthoDB" id="1022426at2"/>
<proteinExistence type="predicted"/>
<keyword evidence="2" id="KW-1185">Reference proteome</keyword>
<dbReference type="InterPro" id="IPR025049">
    <property type="entry name" value="Mfa-like_1"/>
</dbReference>
<dbReference type="Proteomes" id="UP000288079">
    <property type="component" value="Unassembled WGS sequence"/>
</dbReference>
<evidence type="ECO:0000313" key="1">
    <source>
        <dbReference type="EMBL" id="GCB33817.1"/>
    </source>
</evidence>
<protein>
    <recommendedName>
        <fullName evidence="3">Fimbrillin family protein</fullName>
    </recommendedName>
</protein>
<dbReference type="PROSITE" id="PS51257">
    <property type="entry name" value="PROKAR_LIPOPROTEIN"/>
    <property type="match status" value="1"/>
</dbReference>